<organism evidence="3 4">
    <name type="scientific">Pseudoduganella rivuli</name>
    <dbReference type="NCBI Taxonomy" id="2666085"/>
    <lineage>
        <taxon>Bacteria</taxon>
        <taxon>Pseudomonadati</taxon>
        <taxon>Pseudomonadota</taxon>
        <taxon>Betaproteobacteria</taxon>
        <taxon>Burkholderiales</taxon>
        <taxon>Oxalobacteraceae</taxon>
        <taxon>Telluria group</taxon>
        <taxon>Pseudoduganella</taxon>
    </lineage>
</organism>
<evidence type="ECO:0000259" key="2">
    <source>
        <dbReference type="Pfam" id="PF00149"/>
    </source>
</evidence>
<accession>A0A7X2IST4</accession>
<feature type="domain" description="Calcineurin-like phosphoesterase" evidence="2">
    <location>
        <begin position="133"/>
        <end position="377"/>
    </location>
</feature>
<feature type="chain" id="PRO_5030977069" evidence="1">
    <location>
        <begin position="32"/>
        <end position="475"/>
    </location>
</feature>
<dbReference type="InterPro" id="IPR029052">
    <property type="entry name" value="Metallo-depent_PP-like"/>
</dbReference>
<dbReference type="Proteomes" id="UP000446768">
    <property type="component" value="Unassembled WGS sequence"/>
</dbReference>
<reference evidence="3 4" key="1">
    <citation type="submission" date="2019-11" db="EMBL/GenBank/DDBJ databases">
        <title>Novel species isolated from a subtropical stream in China.</title>
        <authorList>
            <person name="Lu H."/>
        </authorList>
    </citation>
    <scope>NUCLEOTIDE SEQUENCE [LARGE SCALE GENOMIC DNA]</scope>
    <source>
        <strain evidence="3 4">FT92W</strain>
    </source>
</reference>
<keyword evidence="4" id="KW-1185">Reference proteome</keyword>
<gene>
    <name evidence="3" type="ORF">GJ700_27350</name>
</gene>
<protein>
    <submittedName>
        <fullName evidence="3">Metallophosphoesterase</fullName>
    </submittedName>
</protein>
<comment type="caution">
    <text evidence="3">The sequence shown here is derived from an EMBL/GenBank/DDBJ whole genome shotgun (WGS) entry which is preliminary data.</text>
</comment>
<evidence type="ECO:0000313" key="4">
    <source>
        <dbReference type="Proteomes" id="UP000446768"/>
    </source>
</evidence>
<proteinExistence type="predicted"/>
<evidence type="ECO:0000256" key="1">
    <source>
        <dbReference type="SAM" id="SignalP"/>
    </source>
</evidence>
<sequence length="475" mass="50357">MEPPLSSPRPFRSLTFSLLPLVPLALLGACATQPASHPDMIAYVVIGEQGAAIARVVTAAASCPALTADGTPLAMAVRALPATLALRPTGSKPEDSKPSAFPLLTCEAALPAGAASASVDGQALPVPRAAPQRIAVLGDTGCRLKKKDNDFQECNDPQLFPFATVAAAAAAWKPDLVVHVGDYHYRENACPEGNAGCAGSPWGYGWDAWNADLFQPAAPLLKAAPWVAVRGNHESCDRAGQGWWRLLDPRPLLPGRDCNAAVNDTNGDYSDPYAVPLGGDAQLLVIDTAATTWKGYKPGAVGYEKYRDTYRKLEALSQQAAWNIGLTHHPILGVGAELKNGAYEWHKGDLGLQQSFGSVNPRLLPDKVQAMVSGHAHLWEQLSFSSGHPSQFVAGFSGSAEDTVPLPAALPPEALPAPGVAVEHFSTWIDGFGFMGLERTGPGDWDVTVFDRHGQIKNRCKISGKRSVCDVAQVK</sequence>
<dbReference type="EMBL" id="WKJJ01000020">
    <property type="protein sequence ID" value="MRV75441.1"/>
    <property type="molecule type" value="Genomic_DNA"/>
</dbReference>
<dbReference type="Gene3D" id="3.60.21.10">
    <property type="match status" value="1"/>
</dbReference>
<feature type="signal peptide" evidence="1">
    <location>
        <begin position="1"/>
        <end position="31"/>
    </location>
</feature>
<name>A0A7X2IST4_9BURK</name>
<dbReference type="InterPro" id="IPR004843">
    <property type="entry name" value="Calcineurin-like_PHP"/>
</dbReference>
<dbReference type="Pfam" id="PF00149">
    <property type="entry name" value="Metallophos"/>
    <property type="match status" value="1"/>
</dbReference>
<dbReference type="SUPFAM" id="SSF56300">
    <property type="entry name" value="Metallo-dependent phosphatases"/>
    <property type="match status" value="1"/>
</dbReference>
<dbReference type="AlphaFoldDB" id="A0A7X2IST4"/>
<keyword evidence="1" id="KW-0732">Signal</keyword>
<dbReference type="GO" id="GO:0016787">
    <property type="term" value="F:hydrolase activity"/>
    <property type="evidence" value="ECO:0007669"/>
    <property type="project" value="InterPro"/>
</dbReference>
<evidence type="ECO:0000313" key="3">
    <source>
        <dbReference type="EMBL" id="MRV75441.1"/>
    </source>
</evidence>